<reference evidence="6 7" key="1">
    <citation type="submission" date="2011-12" db="EMBL/GenBank/DDBJ databases">
        <title>Whole genome shotgun sequence of Gordonia effusa NBRC 100432.</title>
        <authorList>
            <person name="Yoshida I."/>
            <person name="Takarada H."/>
            <person name="Hosoyama A."/>
            <person name="Tsuchikane K."/>
            <person name="Katsumata H."/>
            <person name="Yamazaki S."/>
            <person name="Fujita N."/>
        </authorList>
    </citation>
    <scope>NUCLEOTIDE SEQUENCE [LARGE SCALE GENOMIC DNA]</scope>
    <source>
        <strain evidence="6 7">NBRC 100432</strain>
    </source>
</reference>
<evidence type="ECO:0000313" key="7">
    <source>
        <dbReference type="Proteomes" id="UP000035034"/>
    </source>
</evidence>
<comment type="caution">
    <text evidence="6">The sequence shown here is derived from an EMBL/GenBank/DDBJ whole genome shotgun (WGS) entry which is preliminary data.</text>
</comment>
<comment type="subcellular location">
    <subcellularLocation>
        <location evidence="5">Cell membrane</location>
        <topology evidence="5">Multi-pass membrane protein</topology>
    </subcellularLocation>
    <subcellularLocation>
        <location evidence="1">Membrane</location>
        <topology evidence="1">Multi-pass membrane protein</topology>
    </subcellularLocation>
</comment>
<dbReference type="Proteomes" id="UP000035034">
    <property type="component" value="Unassembled WGS sequence"/>
</dbReference>
<keyword evidence="2 5" id="KW-0812">Transmembrane</keyword>
<accession>H0R0P6</accession>
<comment type="similarity">
    <text evidence="5">Belongs to the 4-toluene sulfonate uptake permease (TSUP) (TC 2.A.102) family.</text>
</comment>
<keyword evidence="3 5" id="KW-1133">Transmembrane helix</keyword>
<keyword evidence="7" id="KW-1185">Reference proteome</keyword>
<dbReference type="STRING" id="1077974.GOEFS_060_00400"/>
<proteinExistence type="inferred from homology"/>
<keyword evidence="4 5" id="KW-0472">Membrane</keyword>
<evidence type="ECO:0000313" key="6">
    <source>
        <dbReference type="EMBL" id="GAB18647.1"/>
    </source>
</evidence>
<dbReference type="AlphaFoldDB" id="H0R0P6"/>
<evidence type="ECO:0000256" key="5">
    <source>
        <dbReference type="RuleBase" id="RU363041"/>
    </source>
</evidence>
<dbReference type="EMBL" id="BAEH01000060">
    <property type="protein sequence ID" value="GAB18647.1"/>
    <property type="molecule type" value="Genomic_DNA"/>
</dbReference>
<name>H0R0P6_9ACTN</name>
<gene>
    <name evidence="6" type="ORF">GOEFS_060_00400</name>
</gene>
<dbReference type="eggNOG" id="COG0730">
    <property type="taxonomic scope" value="Bacteria"/>
</dbReference>
<evidence type="ECO:0000256" key="2">
    <source>
        <dbReference type="ARBA" id="ARBA00022692"/>
    </source>
</evidence>
<evidence type="ECO:0000256" key="1">
    <source>
        <dbReference type="ARBA" id="ARBA00004141"/>
    </source>
</evidence>
<dbReference type="InterPro" id="IPR002781">
    <property type="entry name" value="TM_pro_TauE-like"/>
</dbReference>
<dbReference type="Pfam" id="PF01925">
    <property type="entry name" value="TauE"/>
    <property type="match status" value="1"/>
</dbReference>
<feature type="transmembrane region" description="Helical" evidence="5">
    <location>
        <begin position="23"/>
        <end position="41"/>
    </location>
</feature>
<dbReference type="GO" id="GO:0005886">
    <property type="term" value="C:plasma membrane"/>
    <property type="evidence" value="ECO:0007669"/>
    <property type="project" value="UniProtKB-SubCell"/>
</dbReference>
<evidence type="ECO:0000256" key="4">
    <source>
        <dbReference type="ARBA" id="ARBA00023136"/>
    </source>
</evidence>
<keyword evidence="5" id="KW-1003">Cell membrane</keyword>
<organism evidence="6 7">
    <name type="scientific">Gordonia effusa NBRC 100432</name>
    <dbReference type="NCBI Taxonomy" id="1077974"/>
    <lineage>
        <taxon>Bacteria</taxon>
        <taxon>Bacillati</taxon>
        <taxon>Actinomycetota</taxon>
        <taxon>Actinomycetes</taxon>
        <taxon>Mycobacteriales</taxon>
        <taxon>Gordoniaceae</taxon>
        <taxon>Gordonia</taxon>
    </lineage>
</organism>
<evidence type="ECO:0000256" key="3">
    <source>
        <dbReference type="ARBA" id="ARBA00022989"/>
    </source>
</evidence>
<protein>
    <recommendedName>
        <fullName evidence="5">Probable membrane transporter protein</fullName>
    </recommendedName>
</protein>
<feature type="transmembrane region" description="Helical" evidence="5">
    <location>
        <begin position="53"/>
        <end position="71"/>
    </location>
</feature>
<sequence>MAKVVNTGTNLGALTVFAVQGNVLWLLGLTLAIANVVGSVIGSKMTLKAGSGFVRYALLTVVVVMSVKLLIDQFG</sequence>